<dbReference type="SUPFAM" id="SSF50969">
    <property type="entry name" value="YVTN repeat-like/Quinoprotein amine dehydrogenase"/>
    <property type="match status" value="1"/>
</dbReference>
<dbReference type="Pfam" id="PF22494">
    <property type="entry name" value="choice_anch_I"/>
    <property type="match status" value="1"/>
</dbReference>
<dbReference type="Pfam" id="PF00005">
    <property type="entry name" value="ABC_tran"/>
    <property type="match status" value="1"/>
</dbReference>
<dbReference type="SMART" id="SM00382">
    <property type="entry name" value="AAA"/>
    <property type="match status" value="1"/>
</dbReference>
<evidence type="ECO:0000256" key="1">
    <source>
        <dbReference type="ARBA" id="ARBA00022741"/>
    </source>
</evidence>
<dbReference type="EC" id="3.6.3.-" evidence="4"/>
<dbReference type="PROSITE" id="PS00211">
    <property type="entry name" value="ABC_TRANSPORTER_1"/>
    <property type="match status" value="1"/>
</dbReference>
<feature type="domain" description="ABC transporter" evidence="3">
    <location>
        <begin position="610"/>
        <end position="847"/>
    </location>
</feature>
<dbReference type="InterPro" id="IPR011044">
    <property type="entry name" value="Quino_amine_DH_bsu"/>
</dbReference>
<evidence type="ECO:0000313" key="4">
    <source>
        <dbReference type="EMBL" id="EMR07163.1"/>
    </source>
</evidence>
<dbReference type="InterPro" id="IPR052956">
    <property type="entry name" value="Mesenchyme-surface_protein"/>
</dbReference>
<dbReference type="PATRIC" id="fig|1235279.3.peg.819"/>
<gene>
    <name evidence="4" type="primary">yxeO</name>
    <name evidence="4" type="ORF">C772_00808</name>
</gene>
<sequence>MKFRNIVWTGVAAAGLLIAGGQSYKVLGEEPSFFQYQGGHLTATQVGMYDSGSGEGGTEILAYDEKLKRAFVTNGAESAIDVVSFERLDTGVFKNMKRLDRIHLAEFDIRDVDDITSVAVHPERDLVALSVVSDPKMDPGYVVLLTKGGKFVDQIQVGALPDMVTFTPDGKKLLAANEGEPADDYSVDPEGSISVIDLDTLTAKTLTFEGVPLDNQVRVSSEGSVLQQLEPEFITVSDDSKKAFVTLQENNAIATVDLEADRIIDVKGLGVKDHSLPGNELDGKENGETKLEQLPLLGLYMPDAIDTFTGGEKTYIVTPNEGDARDYDAYSEEAEIGDISGQIKLNAEHYEGYNQKQLDRLLDKGLLDELADTKITLENGKNENGDYEALYTYGARSFSIFDAETMDLVYDSGNEFEKVTAKALPKFFNTTNDEIAYDDRSSSKGPEPETIVTGVINGTTYAFIALERTSGIMVYDLSRPEKPKFTTFITSRDFSEDVKGDVSPEGLQFIPADDSPIGKPLLAATHEVSGTVAVYEFESSKGKKNLIEMNPTPVAEWKLQLGFYFAVKVERLHLWSKTILLTMKKYHTILTPVKPTNLIGLIVVGRYHMIKVTDLKKSFNRTEVLKGINFEVNDGEVVVIIGPSGSGKSTLLRCLNFLERPDSGVIQIGDQMVDAQSAKRADINRLRMQTSMVFQHYNLFKNKSALENVAHALIVAKKMKKSEAYEKSRALLKEVGLSDKEANYPVALSGGQQQRVGIARALAVNPYAILFDEPTSSLDPEWVGEVLRVIARIAEEQKTMVIVTHEMEFAREIADRVVFMADGFVVEEGSPEDIFDHPKNERTKKFLQSYRNASARQKTAMQATDETITPEAH</sequence>
<dbReference type="PROSITE" id="PS50893">
    <property type="entry name" value="ABC_TRANSPORTER_2"/>
    <property type="match status" value="1"/>
</dbReference>
<name>M7NF23_9BACL</name>
<dbReference type="InterPro" id="IPR003439">
    <property type="entry name" value="ABC_transporter-like_ATP-bd"/>
</dbReference>
<dbReference type="SUPFAM" id="SSF52540">
    <property type="entry name" value="P-loop containing nucleoside triphosphate hydrolases"/>
    <property type="match status" value="1"/>
</dbReference>
<dbReference type="GO" id="GO:0005524">
    <property type="term" value="F:ATP binding"/>
    <property type="evidence" value="ECO:0007669"/>
    <property type="project" value="UniProtKB-KW"/>
</dbReference>
<dbReference type="NCBIfam" id="NF038117">
    <property type="entry name" value="choice_anch_I"/>
    <property type="match status" value="1"/>
</dbReference>
<keyword evidence="5" id="KW-1185">Reference proteome</keyword>
<dbReference type="EMBL" id="AOFT01000003">
    <property type="protein sequence ID" value="EMR07163.1"/>
    <property type="molecule type" value="Genomic_DNA"/>
</dbReference>
<dbReference type="eggNOG" id="COG1126">
    <property type="taxonomic scope" value="Bacteria"/>
</dbReference>
<dbReference type="Gene3D" id="2.130.10.10">
    <property type="entry name" value="YVTN repeat-like/Quinoprotein amine dehydrogenase"/>
    <property type="match status" value="1"/>
</dbReference>
<evidence type="ECO:0000256" key="2">
    <source>
        <dbReference type="ARBA" id="ARBA00022840"/>
    </source>
</evidence>
<dbReference type="InterPro" id="IPR015943">
    <property type="entry name" value="WD40/YVTN_repeat-like_dom_sf"/>
</dbReference>
<proteinExistence type="predicted"/>
<dbReference type="GO" id="GO:0016887">
    <property type="term" value="F:ATP hydrolysis activity"/>
    <property type="evidence" value="ECO:0007669"/>
    <property type="project" value="InterPro"/>
</dbReference>
<reference evidence="4 5" key="1">
    <citation type="journal article" date="2013" name="Genome Announc.">
        <title>Draft Genome Sequence of Bhargavaea cecembensis Strain DSE10T, Isolated from a Deep-Sea Sediment Sample Collected at a Depth of 5,904 m from the Chagos-Laccadive Ridge System in the Indian Ocean.</title>
        <authorList>
            <person name="Shivaji S."/>
            <person name="Ara S."/>
            <person name="Begum Z."/>
            <person name="Ruth M."/>
            <person name="Singh A."/>
            <person name="Kumar Pinnaka A."/>
        </authorList>
    </citation>
    <scope>NUCLEOTIDE SEQUENCE [LARGE SCALE GENOMIC DNA]</scope>
    <source>
        <strain evidence="4 5">DSE10</strain>
    </source>
</reference>
<organism evidence="4 5">
    <name type="scientific">Bhargavaea cecembensis DSE10</name>
    <dbReference type="NCBI Taxonomy" id="1235279"/>
    <lineage>
        <taxon>Bacteria</taxon>
        <taxon>Bacillati</taxon>
        <taxon>Bacillota</taxon>
        <taxon>Bacilli</taxon>
        <taxon>Bacillales</taxon>
        <taxon>Caryophanaceae</taxon>
        <taxon>Bhargavaea</taxon>
    </lineage>
</organism>
<dbReference type="Proteomes" id="UP000011919">
    <property type="component" value="Unassembled WGS sequence"/>
</dbReference>
<dbReference type="InterPro" id="IPR027417">
    <property type="entry name" value="P-loop_NTPase"/>
</dbReference>
<dbReference type="PANTHER" id="PTHR46928:SF1">
    <property type="entry name" value="MESENCHYME-SPECIFIC CELL SURFACE GLYCOPROTEIN"/>
    <property type="match status" value="1"/>
</dbReference>
<dbReference type="InterPro" id="IPR055188">
    <property type="entry name" value="Choice_anch_I"/>
</dbReference>
<dbReference type="Gene3D" id="3.40.50.300">
    <property type="entry name" value="P-loop containing nucleotide triphosphate hydrolases"/>
    <property type="match status" value="1"/>
</dbReference>
<keyword evidence="2 4" id="KW-0067">ATP-binding</keyword>
<dbReference type="InterPro" id="IPR003593">
    <property type="entry name" value="AAA+_ATPase"/>
</dbReference>
<evidence type="ECO:0000259" key="3">
    <source>
        <dbReference type="PROSITE" id="PS50893"/>
    </source>
</evidence>
<keyword evidence="1" id="KW-0547">Nucleotide-binding</keyword>
<dbReference type="PANTHER" id="PTHR46928">
    <property type="entry name" value="MESENCHYME-SPECIFIC CELL SURFACE GLYCOPROTEIN"/>
    <property type="match status" value="1"/>
</dbReference>
<comment type="caution">
    <text evidence="4">The sequence shown here is derived from an EMBL/GenBank/DDBJ whole genome shotgun (WGS) entry which is preliminary data.</text>
</comment>
<dbReference type="eggNOG" id="COG3391">
    <property type="taxonomic scope" value="Bacteria"/>
</dbReference>
<dbReference type="AlphaFoldDB" id="M7NF23"/>
<dbReference type="CDD" id="cd03262">
    <property type="entry name" value="ABC_HisP_GlnQ"/>
    <property type="match status" value="1"/>
</dbReference>
<dbReference type="InterPro" id="IPR017871">
    <property type="entry name" value="ABC_transporter-like_CS"/>
</dbReference>
<accession>M7NF23</accession>
<evidence type="ECO:0000313" key="5">
    <source>
        <dbReference type="Proteomes" id="UP000011919"/>
    </source>
</evidence>
<protein>
    <submittedName>
        <fullName evidence="4">Putative amino-acid import ATP-binding protein YxeO</fullName>
        <ecNumber evidence="4">3.6.3.-</ecNumber>
    </submittedName>
</protein>
<keyword evidence="4" id="KW-0378">Hydrolase</keyword>
<dbReference type="STRING" id="1235279.C772_00808"/>